<name>A0A8S5T9R8_9CAUD</name>
<proteinExistence type="predicted"/>
<dbReference type="EMBL" id="BK032775">
    <property type="protein sequence ID" value="DAF59711.1"/>
    <property type="molecule type" value="Genomic_DNA"/>
</dbReference>
<protein>
    <submittedName>
        <fullName evidence="1">Hyaluronidase</fullName>
    </submittedName>
</protein>
<sequence>MATKTFNTRISLKYDTYTNWTTNNPVLLAGEAAVCVVPAGAGSGLNEPAILLKFGNGTSSFSELSWASATAADVIPSLKGSNPTLPATSITGLEDFIAGEIKDTNTTYQLVQNGNTSFKLQSKENDSASWVDVSTITITYTLTEGTTNGTVAFNGTDVAVHGLGSAAYTERSAYDDAGAAAGVQTALTGTAEDTASDLTLNGLKKYVDQKATSAVSDAASKAQDLINALDNDGQTCTTGEVISSVSQTDGVIAVTKKSLTEADIPALSISKITDLQTTLNGKQDTIVFNTAYNASANKAATMTDVQNAVAGLSGAMHYIGESTTDPSTGTATVKGHENWVSGDVVTYQSKEYVYDGKNWRELGDESSYAVKGSIVDADIASNANIAQSKIANLVTDLAAKATPADITSAIQALDMTAVSVATGNKITSIKETDGVISVQTGAIVADDIPTLPQSKITNLTTDLAAKASVTDLTSLTDRVDTLESDNTTNKADIAELQTDVANKIDASAVSLIGKTGNIKDAIQTSGDYLIFNCGSSSSVI</sequence>
<accession>A0A8S5T9R8</accession>
<reference evidence="1" key="1">
    <citation type="journal article" date="2021" name="Proc. Natl. Acad. Sci. U.S.A.">
        <title>A Catalog of Tens of Thousands of Viruses from Human Metagenomes Reveals Hidden Associations with Chronic Diseases.</title>
        <authorList>
            <person name="Tisza M.J."/>
            <person name="Buck C.B."/>
        </authorList>
    </citation>
    <scope>NUCLEOTIDE SEQUENCE</scope>
    <source>
        <strain evidence="1">Ct0Wl9</strain>
    </source>
</reference>
<dbReference type="SUPFAM" id="SSF69349">
    <property type="entry name" value="Phage fibre proteins"/>
    <property type="match status" value="1"/>
</dbReference>
<evidence type="ECO:0000313" key="1">
    <source>
        <dbReference type="EMBL" id="DAF59711.1"/>
    </source>
</evidence>
<organism evidence="1">
    <name type="scientific">Siphoviridae sp. ct0Wl9</name>
    <dbReference type="NCBI Taxonomy" id="2827763"/>
    <lineage>
        <taxon>Viruses</taxon>
        <taxon>Duplodnaviria</taxon>
        <taxon>Heunggongvirae</taxon>
        <taxon>Uroviricota</taxon>
        <taxon>Caudoviricetes</taxon>
    </lineage>
</organism>